<dbReference type="Gene3D" id="3.10.20.30">
    <property type="match status" value="1"/>
</dbReference>
<dbReference type="KEGG" id="tac:Ta1442"/>
<dbReference type="SUPFAM" id="SSF54285">
    <property type="entry name" value="MoaD/ThiS"/>
    <property type="match status" value="1"/>
</dbReference>
<dbReference type="Pfam" id="PF21965">
    <property type="entry name" value="SAMP2"/>
    <property type="match status" value="1"/>
</dbReference>
<dbReference type="HOGENOM" id="CLU_114601_9_4_2"/>
<dbReference type="InterPro" id="IPR012675">
    <property type="entry name" value="Beta-grasp_dom_sf"/>
</dbReference>
<dbReference type="NCBIfam" id="NF005028">
    <property type="entry name" value="PRK06437.1"/>
    <property type="match status" value="1"/>
</dbReference>
<dbReference type="EMBL" id="AL445067">
    <property type="protein sequence ID" value="CAC12562.1"/>
    <property type="molecule type" value="Genomic_DNA"/>
</dbReference>
<dbReference type="PaxDb" id="273075-Ta1442"/>
<protein>
    <recommendedName>
        <fullName evidence="3">MoaD/ThiS family protein</fullName>
    </recommendedName>
</protein>
<evidence type="ECO:0008006" key="3">
    <source>
        <dbReference type="Google" id="ProtNLM"/>
    </source>
</evidence>
<gene>
    <name evidence="1" type="ordered locus">Ta1442</name>
</gene>
<sequence>MIAMIKVRGHIRKELTIESERKVSDLMKDLGLNEDEYVVIVNGSPVLGDHIVKKEDDVTILEVFSGG</sequence>
<dbReference type="OrthoDB" id="104640at2157"/>
<dbReference type="InterPro" id="IPR016155">
    <property type="entry name" value="Mopterin_synth/thiamin_S_b"/>
</dbReference>
<dbReference type="Proteomes" id="UP000001024">
    <property type="component" value="Chromosome"/>
</dbReference>
<dbReference type="STRING" id="273075.gene:9572671"/>
<organism evidence="1 2">
    <name type="scientific">Thermoplasma acidophilum (strain ATCC 25905 / DSM 1728 / JCM 9062 / NBRC 15155 / AMRC-C165)</name>
    <dbReference type="NCBI Taxonomy" id="273075"/>
    <lineage>
        <taxon>Archaea</taxon>
        <taxon>Methanobacteriati</taxon>
        <taxon>Thermoplasmatota</taxon>
        <taxon>Thermoplasmata</taxon>
        <taxon>Thermoplasmatales</taxon>
        <taxon>Thermoplasmataceae</taxon>
        <taxon>Thermoplasma</taxon>
    </lineage>
</organism>
<dbReference type="InterPro" id="IPR053833">
    <property type="entry name" value="SAMP2"/>
</dbReference>
<dbReference type="EnsemblBacteria" id="CAC12562">
    <property type="protein sequence ID" value="CAC12562"/>
    <property type="gene ID" value="CAC12562"/>
</dbReference>
<proteinExistence type="predicted"/>
<accession>Q9HI99</accession>
<keyword evidence="2" id="KW-1185">Reference proteome</keyword>
<dbReference type="InParanoid" id="Q9HI99"/>
<dbReference type="eggNOG" id="arCOG00535">
    <property type="taxonomic scope" value="Archaea"/>
</dbReference>
<dbReference type="AlphaFoldDB" id="Q9HI99"/>
<evidence type="ECO:0000313" key="2">
    <source>
        <dbReference type="Proteomes" id="UP000001024"/>
    </source>
</evidence>
<evidence type="ECO:0000313" key="1">
    <source>
        <dbReference type="EMBL" id="CAC12562.1"/>
    </source>
</evidence>
<name>Q9HI99_THEAC</name>
<reference evidence="1 2" key="1">
    <citation type="journal article" date="2000" name="Nature">
        <title>The genome sequence of the thermoacidophilic scavenger Thermoplasma acidophilum.</title>
        <authorList>
            <person name="Ruepp A."/>
            <person name="Graml W."/>
            <person name="Santos-Martinez M.L."/>
            <person name="Koretke K.K."/>
            <person name="Volker C."/>
            <person name="Mewes H.W."/>
            <person name="Frishman D."/>
            <person name="Stocker S."/>
            <person name="Lupas A.N."/>
            <person name="Baumeister W."/>
        </authorList>
    </citation>
    <scope>NUCLEOTIDE SEQUENCE [LARGE SCALE GENOMIC DNA]</scope>
    <source>
        <strain evidence="2">ATCC 25905 / DSM 1728 / JCM 9062 / NBRC 15155 / AMRC-C165</strain>
    </source>
</reference>